<keyword evidence="6" id="KW-0969">Cilium</keyword>
<dbReference type="InterPro" id="IPR003409">
    <property type="entry name" value="MORN"/>
</dbReference>
<feature type="domain" description="EF-hand" evidence="5">
    <location>
        <begin position="62"/>
        <end position="97"/>
    </location>
</feature>
<accession>A0A0M0K7P9</accession>
<evidence type="ECO:0000256" key="1">
    <source>
        <dbReference type="ARBA" id="ARBA00022737"/>
    </source>
</evidence>
<keyword evidence="1" id="KW-0677">Repeat</keyword>
<dbReference type="PROSITE" id="PS50222">
    <property type="entry name" value="EF_HAND_2"/>
    <property type="match status" value="2"/>
</dbReference>
<dbReference type="PROSITE" id="PS50106">
    <property type="entry name" value="PDZ"/>
    <property type="match status" value="1"/>
</dbReference>
<dbReference type="Gene3D" id="1.10.238.10">
    <property type="entry name" value="EF-hand"/>
    <property type="match status" value="1"/>
</dbReference>
<comment type="caution">
    <text evidence="6">The sequence shown here is derived from an EMBL/GenBank/DDBJ whole genome shotgun (WGS) entry which is preliminary data.</text>
</comment>
<dbReference type="FunFam" id="1.10.238.10:FF:000178">
    <property type="entry name" value="Calmodulin-2 A"/>
    <property type="match status" value="1"/>
</dbReference>
<dbReference type="SUPFAM" id="SSF47473">
    <property type="entry name" value="EF-hand"/>
    <property type="match status" value="1"/>
</dbReference>
<gene>
    <name evidence="6" type="ORF">Ctob_008622</name>
</gene>
<dbReference type="SMART" id="SM00054">
    <property type="entry name" value="EFh"/>
    <property type="match status" value="2"/>
</dbReference>
<dbReference type="InterPro" id="IPR002048">
    <property type="entry name" value="EF_hand_dom"/>
</dbReference>
<reference evidence="7" key="1">
    <citation type="journal article" date="2015" name="PLoS Genet.">
        <title>Genome Sequence and Transcriptome Analyses of Chrysochromulina tobin: Metabolic Tools for Enhanced Algal Fitness in the Prominent Order Prymnesiales (Haptophyceae).</title>
        <authorList>
            <person name="Hovde B.T."/>
            <person name="Deodato C.R."/>
            <person name="Hunsperger H.M."/>
            <person name="Ryken S.A."/>
            <person name="Yost W."/>
            <person name="Jha R.K."/>
            <person name="Patterson J."/>
            <person name="Monnat R.J. Jr."/>
            <person name="Barlow S.B."/>
            <person name="Starkenburg S.R."/>
            <person name="Cattolico R.A."/>
        </authorList>
    </citation>
    <scope>NUCLEOTIDE SEQUENCE</scope>
    <source>
        <strain evidence="7">CCMP291</strain>
    </source>
</reference>
<keyword evidence="7" id="KW-1185">Reference proteome</keyword>
<keyword evidence="3" id="KW-0472">Membrane</keyword>
<dbReference type="InterPro" id="IPR001478">
    <property type="entry name" value="PDZ"/>
</dbReference>
<dbReference type="AlphaFoldDB" id="A0A0M0K7P9"/>
<dbReference type="FunFam" id="2.20.110.10:FF:000002">
    <property type="entry name" value="Phosphatidylinositol 4-phosphate 5-kinase 8"/>
    <property type="match status" value="1"/>
</dbReference>
<dbReference type="Pfam" id="PF13499">
    <property type="entry name" value="EF-hand_7"/>
    <property type="match status" value="1"/>
</dbReference>
<evidence type="ECO:0000313" key="6">
    <source>
        <dbReference type="EMBL" id="KOO34612.1"/>
    </source>
</evidence>
<evidence type="ECO:0000256" key="3">
    <source>
        <dbReference type="SAM" id="Phobius"/>
    </source>
</evidence>
<proteinExistence type="predicted"/>
<dbReference type="PANTHER" id="PTHR43215:SF14">
    <property type="entry name" value="RADIAL SPOKE HEAD 1 HOMOLOG"/>
    <property type="match status" value="1"/>
</dbReference>
<feature type="transmembrane region" description="Helical" evidence="3">
    <location>
        <begin position="478"/>
        <end position="499"/>
    </location>
</feature>
<evidence type="ECO:0000259" key="4">
    <source>
        <dbReference type="PROSITE" id="PS50106"/>
    </source>
</evidence>
<dbReference type="OrthoDB" id="26525at2759"/>
<dbReference type="SMART" id="SM00698">
    <property type="entry name" value="MORN"/>
    <property type="match status" value="3"/>
</dbReference>
<keyword evidence="2" id="KW-0106">Calcium</keyword>
<dbReference type="EMBL" id="JWZX01001159">
    <property type="protein sequence ID" value="KOO34612.1"/>
    <property type="molecule type" value="Genomic_DNA"/>
</dbReference>
<dbReference type="InterPro" id="IPR036034">
    <property type="entry name" value="PDZ_sf"/>
</dbReference>
<keyword evidence="6" id="KW-0966">Cell projection</keyword>
<name>A0A0M0K7P9_9EUKA</name>
<keyword evidence="6" id="KW-0282">Flagellum</keyword>
<dbReference type="Pfam" id="PF02493">
    <property type="entry name" value="MORN"/>
    <property type="match status" value="3"/>
</dbReference>
<dbReference type="PROSITE" id="PS00018">
    <property type="entry name" value="EF_HAND_1"/>
    <property type="match status" value="2"/>
</dbReference>
<evidence type="ECO:0000259" key="5">
    <source>
        <dbReference type="PROSITE" id="PS50222"/>
    </source>
</evidence>
<dbReference type="InterPro" id="IPR018247">
    <property type="entry name" value="EF_Hand_1_Ca_BS"/>
</dbReference>
<dbReference type="Proteomes" id="UP000037460">
    <property type="component" value="Unassembled WGS sequence"/>
</dbReference>
<organism evidence="6 7">
    <name type="scientific">Chrysochromulina tobinii</name>
    <dbReference type="NCBI Taxonomy" id="1460289"/>
    <lineage>
        <taxon>Eukaryota</taxon>
        <taxon>Haptista</taxon>
        <taxon>Haptophyta</taxon>
        <taxon>Prymnesiophyceae</taxon>
        <taxon>Prymnesiales</taxon>
        <taxon>Chrysochromulinaceae</taxon>
        <taxon>Chrysochromulina</taxon>
    </lineage>
</organism>
<sequence length="501" mass="54035">MAPHEQAAIAGYVVDPLDPEHPDFEDLIAQYKQAFAVFDDDSSGTITASEVGLVMRALGRNPTEAELESIIKEIDSSNDGVLDFDEFCFCMAKAKEGKDAPPAGASQAPALAAIVKENGLLGDIKNFFMTFDKAPGAKMGVRFKEGKRGAILINEIAPGSPLARFASKGDQLLSINGEACNQGPPFAAAEHGSTSYVGERKRGKKDGYGTERFADGSTYEGQWRDGLAEGRGTYRFADGATYEGEYKAGQREGSGMYTFADGAVYEGKWKAELLTDDIIYRGFGAQYKGRQAYAAAAAAWKRELPARLRDFVVSDKVALPADGRGYITSRYKVSFLAPVPLQVLPAQRARIEQANLTRTADGLVPVEAKIACTLRLDAMGRVAECSEYLTIDPFAVTATIAHFELCYHRSLAADGGGTSPLDAARAYWAALRELTRRELEEVKRLADSGDDELRAIAGGDLTDDEFERWFALFVARNFLIGGAIGAVAVAALRLAVGVVQQ</sequence>
<dbReference type="GO" id="GO:0043226">
    <property type="term" value="C:organelle"/>
    <property type="evidence" value="ECO:0007669"/>
    <property type="project" value="UniProtKB-ARBA"/>
</dbReference>
<dbReference type="Gene3D" id="2.20.110.10">
    <property type="entry name" value="Histone H3 K4-specific methyltransferase SET7/9 N-terminal domain"/>
    <property type="match status" value="2"/>
</dbReference>
<keyword evidence="3" id="KW-1133">Transmembrane helix</keyword>
<feature type="domain" description="PDZ" evidence="4">
    <location>
        <begin position="128"/>
        <end position="177"/>
    </location>
</feature>
<evidence type="ECO:0000313" key="7">
    <source>
        <dbReference type="Proteomes" id="UP000037460"/>
    </source>
</evidence>
<evidence type="ECO:0000256" key="2">
    <source>
        <dbReference type="ARBA" id="ARBA00022837"/>
    </source>
</evidence>
<protein>
    <submittedName>
        <fullName evidence="6">Flagellar calmodulin</fullName>
    </submittedName>
</protein>
<dbReference type="SUPFAM" id="SSF82185">
    <property type="entry name" value="Histone H3 K4-specific methyltransferase SET7/9 N-terminal domain"/>
    <property type="match status" value="1"/>
</dbReference>
<dbReference type="GO" id="GO:0005509">
    <property type="term" value="F:calcium ion binding"/>
    <property type="evidence" value="ECO:0007669"/>
    <property type="project" value="InterPro"/>
</dbReference>
<dbReference type="Gene3D" id="2.30.42.10">
    <property type="match status" value="1"/>
</dbReference>
<dbReference type="InterPro" id="IPR011992">
    <property type="entry name" value="EF-hand-dom_pair"/>
</dbReference>
<dbReference type="PANTHER" id="PTHR43215">
    <property type="entry name" value="RADIAL SPOKE HEAD 1 HOMOLOG"/>
    <property type="match status" value="1"/>
</dbReference>
<keyword evidence="3" id="KW-0812">Transmembrane</keyword>
<dbReference type="CDD" id="cd00051">
    <property type="entry name" value="EFh"/>
    <property type="match status" value="1"/>
</dbReference>
<feature type="domain" description="EF-hand" evidence="5">
    <location>
        <begin position="26"/>
        <end position="61"/>
    </location>
</feature>